<dbReference type="CDD" id="cd07960">
    <property type="entry name" value="Anticodon_Ia_Ile_BEm"/>
    <property type="match status" value="1"/>
</dbReference>
<dbReference type="Gene3D" id="3.40.50.620">
    <property type="entry name" value="HUPs"/>
    <property type="match status" value="2"/>
</dbReference>
<dbReference type="InterPro" id="IPR009008">
    <property type="entry name" value="Val/Leu/Ile-tRNA-synth_edit"/>
</dbReference>
<keyword evidence="7 10" id="KW-0030">Aminoacyl-tRNA synthetase</keyword>
<comment type="similarity">
    <text evidence="1 10">Belongs to the class-I aminoacyl-tRNA synthetase family. IleS type 1 subfamily.</text>
</comment>
<dbReference type="Pfam" id="PF08264">
    <property type="entry name" value="Anticodon_1"/>
    <property type="match status" value="1"/>
</dbReference>
<evidence type="ECO:0000256" key="7">
    <source>
        <dbReference type="ARBA" id="ARBA00023146"/>
    </source>
</evidence>
<dbReference type="Proteomes" id="UP000003764">
    <property type="component" value="Unassembled WGS sequence"/>
</dbReference>
<evidence type="ECO:0000256" key="8">
    <source>
        <dbReference type="ARBA" id="ARBA00025217"/>
    </source>
</evidence>
<dbReference type="EC" id="6.1.1.5" evidence="10"/>
<keyword evidence="6 10" id="KW-0648">Protein biosynthesis</keyword>
<evidence type="ECO:0000256" key="1">
    <source>
        <dbReference type="ARBA" id="ARBA00006887"/>
    </source>
</evidence>
<dbReference type="Gene3D" id="1.10.10.830">
    <property type="entry name" value="Ile-tRNA synthetase CP2 domain-like"/>
    <property type="match status" value="1"/>
</dbReference>
<comment type="function">
    <text evidence="8 10">Catalyzes the attachment of isoleucine to tRNA(Ile). As IleRS can inadvertently accommodate and process structurally similar amino acids such as valine, to avoid such errors it has two additional distinct tRNA(Ile)-dependent editing activities. One activity is designated as 'pretransfer' editing and involves the hydrolysis of activated Val-AMP. The other activity is designated 'posttransfer' editing and involves deacylation of mischarged Val-tRNA(Ile).</text>
</comment>
<feature type="domain" description="Aminoacyl-tRNA synthetase class Ia" evidence="11">
    <location>
        <begin position="34"/>
        <end position="640"/>
    </location>
</feature>
<proteinExistence type="inferred from homology"/>
<keyword evidence="5 10" id="KW-0067">ATP-binding</keyword>
<feature type="binding site" evidence="10">
    <location>
        <position position="604"/>
    </location>
    <ligand>
        <name>ATP</name>
        <dbReference type="ChEBI" id="CHEBI:30616"/>
    </ligand>
</feature>
<evidence type="ECO:0000256" key="10">
    <source>
        <dbReference type="HAMAP-Rule" id="MF_02002"/>
    </source>
</evidence>
<evidence type="ECO:0000256" key="9">
    <source>
        <dbReference type="ARBA" id="ARBA00048359"/>
    </source>
</evidence>
<dbReference type="InterPro" id="IPR002300">
    <property type="entry name" value="aa-tRNA-synth_Ia"/>
</dbReference>
<accession>A0ABP2I568</accession>
<dbReference type="SUPFAM" id="SSF52374">
    <property type="entry name" value="Nucleotidylyl transferase"/>
    <property type="match status" value="1"/>
</dbReference>
<feature type="binding site" evidence="10">
    <location>
        <position position="909"/>
    </location>
    <ligand>
        <name>Zn(2+)</name>
        <dbReference type="ChEBI" id="CHEBI:29105"/>
    </ligand>
</feature>
<comment type="catalytic activity">
    <reaction evidence="9 10">
        <text>tRNA(Ile) + L-isoleucine + ATP = L-isoleucyl-tRNA(Ile) + AMP + diphosphate</text>
        <dbReference type="Rhea" id="RHEA:11060"/>
        <dbReference type="Rhea" id="RHEA-COMP:9666"/>
        <dbReference type="Rhea" id="RHEA-COMP:9695"/>
        <dbReference type="ChEBI" id="CHEBI:30616"/>
        <dbReference type="ChEBI" id="CHEBI:33019"/>
        <dbReference type="ChEBI" id="CHEBI:58045"/>
        <dbReference type="ChEBI" id="CHEBI:78442"/>
        <dbReference type="ChEBI" id="CHEBI:78528"/>
        <dbReference type="ChEBI" id="CHEBI:456215"/>
        <dbReference type="EC" id="6.1.1.5"/>
    </reaction>
</comment>
<reference evidence="13 14" key="1">
    <citation type="submission" date="2010-04" db="EMBL/GenBank/DDBJ databases">
        <authorList>
            <person name="Muzny D."/>
            <person name="Qin X."/>
            <person name="Deng J."/>
            <person name="Jiang H."/>
            <person name="Liu Y."/>
            <person name="Qu J."/>
            <person name="Song X.-Z."/>
            <person name="Zhang L."/>
            <person name="Thornton R."/>
            <person name="Coyle M."/>
            <person name="Francisco L."/>
            <person name="Jackson L."/>
            <person name="Javaid M."/>
            <person name="Korchina V."/>
            <person name="Kovar C."/>
            <person name="Mata R."/>
            <person name="Mathew T."/>
            <person name="Ngo R."/>
            <person name="Nguyen L."/>
            <person name="Nguyen N."/>
            <person name="Okwuonu G."/>
            <person name="Ongeri F."/>
            <person name="Pham C."/>
            <person name="Simmons D."/>
            <person name="Wilczek-Boney K."/>
            <person name="Hale W."/>
            <person name="Jakkamsetti A."/>
            <person name="Pham P."/>
            <person name="Ruth R."/>
            <person name="San Lucas F."/>
            <person name="Warren J."/>
            <person name="Zhang J."/>
            <person name="Zhao Z."/>
            <person name="Zhou C."/>
            <person name="Zhu D."/>
            <person name="Lee S."/>
            <person name="Bess C."/>
            <person name="Blankenburg K."/>
            <person name="Forbes L."/>
            <person name="Fu Q."/>
            <person name="Gubbala S."/>
            <person name="Hirani K."/>
            <person name="Jayaseelan J.C."/>
            <person name="Lara F."/>
            <person name="Munidasa M."/>
            <person name="Palculict T."/>
            <person name="Patil S."/>
            <person name="Pu L.-L."/>
            <person name="Saada N."/>
            <person name="Tang L."/>
            <person name="Weissenberger G."/>
            <person name="Zhu Y."/>
            <person name="Hemphill L."/>
            <person name="Shang Y."/>
            <person name="Youmans B."/>
            <person name="Ayvaz T."/>
            <person name="Ross M."/>
            <person name="Santibanez J."/>
            <person name="Aqrawi P."/>
            <person name="Gross S."/>
            <person name="Joshi V."/>
            <person name="Fowler G."/>
            <person name="Nazareth L."/>
            <person name="Reid J."/>
            <person name="Worley K."/>
            <person name="Petrosino J."/>
            <person name="Highlander S."/>
            <person name="Gibbs R."/>
            <person name="Gibbs R."/>
        </authorList>
    </citation>
    <scope>NUCLEOTIDE SEQUENCE [LARGE SCALE GENOMIC DNA]</scope>
    <source>
        <strain evidence="13 14">ATCC 11563</strain>
    </source>
</reference>
<dbReference type="PROSITE" id="PS00178">
    <property type="entry name" value="AA_TRNA_LIGASE_I"/>
    <property type="match status" value="1"/>
</dbReference>
<comment type="caution">
    <text evidence="13">The sequence shown here is derived from an EMBL/GenBank/DDBJ whole genome shotgun (WGS) entry which is preliminary data.</text>
</comment>
<evidence type="ECO:0000256" key="6">
    <source>
        <dbReference type="ARBA" id="ARBA00022917"/>
    </source>
</evidence>
<dbReference type="EMBL" id="ADNT01000110">
    <property type="protein sequence ID" value="EFG48903.1"/>
    <property type="molecule type" value="Genomic_DNA"/>
</dbReference>
<dbReference type="InterPro" id="IPR014729">
    <property type="entry name" value="Rossmann-like_a/b/a_fold"/>
</dbReference>
<dbReference type="InterPro" id="IPR050081">
    <property type="entry name" value="Ile-tRNA_ligase"/>
</dbReference>
<keyword evidence="10" id="KW-0862">Zinc</keyword>
<dbReference type="PANTHER" id="PTHR42765:SF1">
    <property type="entry name" value="ISOLEUCINE--TRNA LIGASE, MITOCHONDRIAL"/>
    <property type="match status" value="1"/>
</dbReference>
<keyword evidence="14" id="KW-1185">Reference proteome</keyword>
<evidence type="ECO:0000256" key="2">
    <source>
        <dbReference type="ARBA" id="ARBA00022490"/>
    </source>
</evidence>
<dbReference type="InterPro" id="IPR013155">
    <property type="entry name" value="M/V/L/I-tRNA-synth_anticd-bd"/>
</dbReference>
<dbReference type="InterPro" id="IPR023585">
    <property type="entry name" value="Ile-tRNA-ligase_type1"/>
</dbReference>
<dbReference type="HAMAP" id="MF_02002">
    <property type="entry name" value="Ile_tRNA_synth_type1"/>
    <property type="match status" value="1"/>
</dbReference>
<dbReference type="PANTHER" id="PTHR42765">
    <property type="entry name" value="SOLEUCYL-TRNA SYNTHETASE"/>
    <property type="match status" value="1"/>
</dbReference>
<dbReference type="InterPro" id="IPR033708">
    <property type="entry name" value="Anticodon_Ile_BEm"/>
</dbReference>
<gene>
    <name evidence="10 13" type="primary">ileS</name>
    <name evidence="13" type="ORF">HMPREF0061_1755</name>
</gene>
<comment type="subcellular location">
    <subcellularLocation>
        <location evidence="10">Cytoplasm</location>
    </subcellularLocation>
</comment>
<evidence type="ECO:0000256" key="4">
    <source>
        <dbReference type="ARBA" id="ARBA00022741"/>
    </source>
</evidence>
<evidence type="ECO:0000259" key="11">
    <source>
        <dbReference type="Pfam" id="PF00133"/>
    </source>
</evidence>
<name>A0ABP2I568_AERVM</name>
<comment type="subunit">
    <text evidence="10">Monomer.</text>
</comment>
<keyword evidence="10" id="KW-0479">Metal-binding</keyword>
<evidence type="ECO:0000256" key="3">
    <source>
        <dbReference type="ARBA" id="ARBA00022598"/>
    </source>
</evidence>
<feature type="domain" description="Methionyl/Valyl/Leucyl/Isoleucyl-tRNA synthetase anticodon-binding" evidence="12">
    <location>
        <begin position="684"/>
        <end position="837"/>
    </location>
</feature>
<feature type="binding site" evidence="10">
    <location>
        <position position="892"/>
    </location>
    <ligand>
        <name>Zn(2+)</name>
        <dbReference type="ChEBI" id="CHEBI:29105"/>
    </ligand>
</feature>
<dbReference type="Gene3D" id="3.90.740.10">
    <property type="entry name" value="Valyl/Leucyl/Isoleucyl-tRNA synthetase, editing domain"/>
    <property type="match status" value="1"/>
</dbReference>
<dbReference type="GO" id="GO:0004822">
    <property type="term" value="F:isoleucine-tRNA ligase activity"/>
    <property type="evidence" value="ECO:0007669"/>
    <property type="project" value="UniProtKB-EC"/>
</dbReference>
<dbReference type="Pfam" id="PF00133">
    <property type="entry name" value="tRNA-synt_1"/>
    <property type="match status" value="1"/>
</dbReference>
<sequence length="929" mass="106505">MRGHYAMKMKETLNLGKTKFPMRGNLPVKEVERQAEWNEEDVYAQRQEKNKDKTPWVLHDGPPYANGNIHIGHAMNKISKDIIIRSKSMSGFRSPYVPGWDTHGLPIEQALTNSGVDRKSMTVAEFRKLCEEYAWKQINGQRDDFKRLGVAGDWENPYLTLAPEFEAQQIRLFGDMYEKGLIYKGAKPVYWSPSSESTLAEAEIEYQDVESPSIYVAFKARDTKGKLPENTEFIIWTTTPWTIPSNMAIAVNPNFEYSVVAVADRKFVVATDLVNSLATELEWVDYTVEGEPVKGHDLEYMVAEHPYYDRDSLLILGDHVTTESGTGLVHTAPGHGEDDYFASLNYNLDVLSPLDDQGHFTDEAPGFEGIFYEKGNEISIEKMKENNRLLKLDYFSHSYPHDWRTKKPVIYRATPQWFCSVEKIRERTLDVIDNEVKWWHPSGQTRIYNMIRDRKDWVISRQRVWGVPLPIFYAENGEPVCTPETIEHVANLFDEFGSNIWFEREAKDLLPEGFTHPASPNGEFTKEMDIMDVWFDSGSSHHGVLRTREDLTFPADMYLEGSDQYRGWFHSSLLTSVAVNNEAPYRSVLSQGFVNDGEGRKMSKSIGNTVSPNDVIKQRGADILRLWVSSVDTYYDVRISDDILGQVAENYRRIRNTVRFLLGNLYDFDAKKDAVAYEDLASIDQYMMNRLNEMVRNVRHAYDTFDFMTVNHEITNFLTLDMSNFYLDYAKDVVYIELPESAQRRNMQTVMYAVAKAVTTLLTPVIPHTTEEIWTYLQEEEAYAQLADFPEVVTYDNADELNTKWSAFMDFRSDVNKALEKAREEKVIGKSLEARLHIHANADTKALLDSVGEDLATYLMVSQLDVHQVDNLGEDAYTIDIEHALGATCERCRAVKEEVGTIEAAPHLCARCADIVINHYPEALVEEEN</sequence>
<dbReference type="CDD" id="cd00818">
    <property type="entry name" value="IleRS_core"/>
    <property type="match status" value="1"/>
</dbReference>
<dbReference type="NCBIfam" id="TIGR00392">
    <property type="entry name" value="ileS"/>
    <property type="match status" value="1"/>
</dbReference>
<keyword evidence="4 10" id="KW-0547">Nucleotide-binding</keyword>
<evidence type="ECO:0000259" key="12">
    <source>
        <dbReference type="Pfam" id="PF08264"/>
    </source>
</evidence>
<feature type="short sequence motif" description="'KMSKS' region" evidence="10">
    <location>
        <begin position="601"/>
        <end position="605"/>
    </location>
</feature>
<comment type="domain">
    <text evidence="10">IleRS has two distinct active sites: one for aminoacylation and one for editing. The misactivated valine is translocated from the active site to the editing site, which sterically excludes the correctly activated isoleucine. The single editing site contains two valyl binding pockets, one specific for each substrate (Val-AMP or Val-tRNA(Ile)).</text>
</comment>
<feature type="binding site" evidence="10">
    <location>
        <position position="889"/>
    </location>
    <ligand>
        <name>Zn(2+)</name>
        <dbReference type="ChEBI" id="CHEBI:29105"/>
    </ligand>
</feature>
<protein>
    <recommendedName>
        <fullName evidence="10">Isoleucine--tRNA ligase</fullName>
        <ecNumber evidence="10">6.1.1.5</ecNumber>
    </recommendedName>
    <alternativeName>
        <fullName evidence="10">Isoleucyl-tRNA synthetase</fullName>
        <shortName evidence="10">IleRS</shortName>
    </alternativeName>
</protein>
<evidence type="ECO:0000313" key="14">
    <source>
        <dbReference type="Proteomes" id="UP000003764"/>
    </source>
</evidence>
<keyword evidence="2 10" id="KW-0963">Cytoplasm</keyword>
<organism evidence="13 14">
    <name type="scientific">Aerococcus viridans (strain ATCC 11563 / DSM 20340 / CCUG 4311 / JCM 20461 / NBRC 12219 / NCTC 8251 / M1)</name>
    <dbReference type="NCBI Taxonomy" id="655812"/>
    <lineage>
        <taxon>Bacteria</taxon>
        <taxon>Bacillati</taxon>
        <taxon>Bacillota</taxon>
        <taxon>Bacilli</taxon>
        <taxon>Lactobacillales</taxon>
        <taxon>Aerococcaceae</taxon>
        <taxon>Aerococcus</taxon>
    </lineage>
</organism>
<keyword evidence="3 10" id="KW-0436">Ligase</keyword>
<dbReference type="InterPro" id="IPR009080">
    <property type="entry name" value="tRNAsynth_Ia_anticodon-bd"/>
</dbReference>
<dbReference type="SUPFAM" id="SSF50677">
    <property type="entry name" value="ValRS/IleRS/LeuRS editing domain"/>
    <property type="match status" value="1"/>
</dbReference>
<dbReference type="Gene3D" id="1.10.730.20">
    <property type="match status" value="1"/>
</dbReference>
<feature type="binding site" evidence="10">
    <location>
        <position position="560"/>
    </location>
    <ligand>
        <name>L-isoleucyl-5'-AMP</name>
        <dbReference type="ChEBI" id="CHEBI:178002"/>
    </ligand>
</feature>
<evidence type="ECO:0000256" key="5">
    <source>
        <dbReference type="ARBA" id="ARBA00022840"/>
    </source>
</evidence>
<dbReference type="InterPro" id="IPR001412">
    <property type="entry name" value="aa-tRNA-synth_I_CS"/>
</dbReference>
<feature type="binding site" evidence="10">
    <location>
        <position position="912"/>
    </location>
    <ligand>
        <name>Zn(2+)</name>
        <dbReference type="ChEBI" id="CHEBI:29105"/>
    </ligand>
</feature>
<comment type="cofactor">
    <cofactor evidence="10">
        <name>Zn(2+)</name>
        <dbReference type="ChEBI" id="CHEBI:29105"/>
    </cofactor>
    <text evidence="10">Binds 1 zinc ion per subunit.</text>
</comment>
<feature type="short sequence motif" description="'HIGH' region" evidence="10">
    <location>
        <begin position="63"/>
        <end position="73"/>
    </location>
</feature>
<dbReference type="PRINTS" id="PR00984">
    <property type="entry name" value="TRNASYNTHILE"/>
</dbReference>
<evidence type="ECO:0000313" key="13">
    <source>
        <dbReference type="EMBL" id="EFG48903.1"/>
    </source>
</evidence>
<dbReference type="SUPFAM" id="SSF47323">
    <property type="entry name" value="Anticodon-binding domain of a subclass of class I aminoacyl-tRNA synthetases"/>
    <property type="match status" value="1"/>
</dbReference>
<dbReference type="InterPro" id="IPR002301">
    <property type="entry name" value="Ile-tRNA-ligase"/>
</dbReference>